<evidence type="ECO:0000313" key="2">
    <source>
        <dbReference type="Proteomes" id="UP000520814"/>
    </source>
</evidence>
<reference evidence="1 2" key="1">
    <citation type="submission" date="2020-08" db="EMBL/GenBank/DDBJ databases">
        <title>Genomic Encyclopedia of Type Strains, Phase IV (KMG-IV): sequencing the most valuable type-strain genomes for metagenomic binning, comparative biology and taxonomic classification.</title>
        <authorList>
            <person name="Goeker M."/>
        </authorList>
    </citation>
    <scope>NUCLEOTIDE SEQUENCE [LARGE SCALE GENOMIC DNA]</scope>
    <source>
        <strain evidence="1 2">DSM 23562</strain>
    </source>
</reference>
<sequence length="136" mass="14926">MSRLPAISPSTQRQVAELVAARLARYAQGFPLASRATWERVAEEMGVSVHLYHVPGAGRGEWRASPPDGDPSAIAINTAYPEIEVAKAFVHELAELLLHRLQPPLLDDGSDAGRYEGEPADERHKVARRVERILLG</sequence>
<dbReference type="Proteomes" id="UP000520814">
    <property type="component" value="Unassembled WGS sequence"/>
</dbReference>
<gene>
    <name evidence="1" type="ORF">HNQ39_005142</name>
</gene>
<dbReference type="EMBL" id="JACHGW010000006">
    <property type="protein sequence ID" value="MBB6053308.1"/>
    <property type="molecule type" value="Genomic_DNA"/>
</dbReference>
<proteinExistence type="predicted"/>
<evidence type="ECO:0000313" key="1">
    <source>
        <dbReference type="EMBL" id="MBB6053308.1"/>
    </source>
</evidence>
<organism evidence="1 2">
    <name type="scientific">Armatimonas rosea</name>
    <dbReference type="NCBI Taxonomy" id="685828"/>
    <lineage>
        <taxon>Bacteria</taxon>
        <taxon>Bacillati</taxon>
        <taxon>Armatimonadota</taxon>
        <taxon>Armatimonadia</taxon>
        <taxon>Armatimonadales</taxon>
        <taxon>Armatimonadaceae</taxon>
        <taxon>Armatimonas</taxon>
    </lineage>
</organism>
<name>A0A7W9SWK6_ARMRO</name>
<keyword evidence="2" id="KW-1185">Reference proteome</keyword>
<dbReference type="AlphaFoldDB" id="A0A7W9SWK6"/>
<dbReference type="RefSeq" id="WP_184203403.1">
    <property type="nucleotide sequence ID" value="NZ_JACHGW010000006.1"/>
</dbReference>
<comment type="caution">
    <text evidence="1">The sequence shown here is derived from an EMBL/GenBank/DDBJ whole genome shotgun (WGS) entry which is preliminary data.</text>
</comment>
<protein>
    <submittedName>
        <fullName evidence="1">Uncharacterized protein</fullName>
    </submittedName>
</protein>
<accession>A0A7W9SWK6</accession>